<dbReference type="PANTHER" id="PTHR46621">
    <property type="entry name" value="SNRNA-ACTIVATING PROTEIN COMPLEX SUBUNIT 4"/>
    <property type="match status" value="1"/>
</dbReference>
<dbReference type="SMART" id="SM00717">
    <property type="entry name" value="SANT"/>
    <property type="match status" value="2"/>
</dbReference>
<dbReference type="GO" id="GO:0000978">
    <property type="term" value="F:RNA polymerase II cis-regulatory region sequence-specific DNA binding"/>
    <property type="evidence" value="ECO:0007669"/>
    <property type="project" value="TreeGrafter"/>
</dbReference>
<dbReference type="GO" id="GO:0019185">
    <property type="term" value="C:snRNA-activating protein complex"/>
    <property type="evidence" value="ECO:0007669"/>
    <property type="project" value="TreeGrafter"/>
</dbReference>
<keyword evidence="4" id="KW-0539">Nucleus</keyword>
<feature type="domain" description="Myb-like" evidence="5">
    <location>
        <begin position="198"/>
        <end position="246"/>
    </location>
</feature>
<dbReference type="GO" id="GO:0001006">
    <property type="term" value="F:RNA polymerase III type 3 promoter sequence-specific DNA binding"/>
    <property type="evidence" value="ECO:0007669"/>
    <property type="project" value="TreeGrafter"/>
</dbReference>
<keyword evidence="1" id="KW-0805">Transcription regulation</keyword>
<evidence type="ECO:0000256" key="1">
    <source>
        <dbReference type="ARBA" id="ARBA00023015"/>
    </source>
</evidence>
<evidence type="ECO:0000313" key="6">
    <source>
        <dbReference type="EMBL" id="RHY34785.1"/>
    </source>
</evidence>
<reference evidence="6 7" key="1">
    <citation type="submission" date="2018-08" db="EMBL/GenBank/DDBJ databases">
        <title>Aphanomyces genome sequencing and annotation.</title>
        <authorList>
            <person name="Minardi D."/>
            <person name="Oidtmann B."/>
            <person name="Van Der Giezen M."/>
            <person name="Studholme D.J."/>
        </authorList>
    </citation>
    <scope>NUCLEOTIDE SEQUENCE [LARGE SCALE GENOMIC DNA]</scope>
    <source>
        <strain evidence="6 7">NJM0002</strain>
    </source>
</reference>
<evidence type="ECO:0000256" key="3">
    <source>
        <dbReference type="ARBA" id="ARBA00023163"/>
    </source>
</evidence>
<evidence type="ECO:0000313" key="7">
    <source>
        <dbReference type="Proteomes" id="UP000285060"/>
    </source>
</evidence>
<keyword evidence="7" id="KW-1185">Reference proteome</keyword>
<name>A0A3R6WTH9_9STRA</name>
<dbReference type="AlphaFoldDB" id="A0A3R6WTH9"/>
<keyword evidence="2" id="KW-0238">DNA-binding</keyword>
<dbReference type="Proteomes" id="UP000285060">
    <property type="component" value="Unassembled WGS sequence"/>
</dbReference>
<dbReference type="PROSITE" id="PS50090">
    <property type="entry name" value="MYB_LIKE"/>
    <property type="match status" value="2"/>
</dbReference>
<comment type="caution">
    <text evidence="6">The sequence shown here is derived from an EMBL/GenBank/DDBJ whole genome shotgun (WGS) entry which is preliminary data.</text>
</comment>
<evidence type="ECO:0000256" key="4">
    <source>
        <dbReference type="ARBA" id="ARBA00023242"/>
    </source>
</evidence>
<dbReference type="EMBL" id="QUSY01000018">
    <property type="protein sequence ID" value="RHY34785.1"/>
    <property type="molecule type" value="Genomic_DNA"/>
</dbReference>
<dbReference type="InterPro" id="IPR051575">
    <property type="entry name" value="Myb-like_DNA-bd"/>
</dbReference>
<gene>
    <name evidence="6" type="ORF">DYB32_000669</name>
</gene>
<dbReference type="InterPro" id="IPR001005">
    <property type="entry name" value="SANT/Myb"/>
</dbReference>
<dbReference type="SUPFAM" id="SSF46689">
    <property type="entry name" value="Homeodomain-like"/>
    <property type="match status" value="1"/>
</dbReference>
<organism evidence="6 7">
    <name type="scientific">Aphanomyces invadans</name>
    <dbReference type="NCBI Taxonomy" id="157072"/>
    <lineage>
        <taxon>Eukaryota</taxon>
        <taxon>Sar</taxon>
        <taxon>Stramenopiles</taxon>
        <taxon>Oomycota</taxon>
        <taxon>Saprolegniomycetes</taxon>
        <taxon>Saprolegniales</taxon>
        <taxon>Verrucalvaceae</taxon>
        <taxon>Aphanomyces</taxon>
    </lineage>
</organism>
<dbReference type="Gene3D" id="1.10.10.60">
    <property type="entry name" value="Homeodomain-like"/>
    <property type="match status" value="2"/>
</dbReference>
<protein>
    <recommendedName>
        <fullName evidence="5">Myb-like domain-containing protein</fullName>
    </recommendedName>
</protein>
<dbReference type="PANTHER" id="PTHR46621:SF1">
    <property type="entry name" value="SNRNA-ACTIVATING PROTEIN COMPLEX SUBUNIT 4"/>
    <property type="match status" value="1"/>
</dbReference>
<dbReference type="GO" id="GO:0042795">
    <property type="term" value="P:snRNA transcription by RNA polymerase II"/>
    <property type="evidence" value="ECO:0007669"/>
    <property type="project" value="TreeGrafter"/>
</dbReference>
<dbReference type="VEuPathDB" id="FungiDB:H310_05891"/>
<evidence type="ECO:0000256" key="2">
    <source>
        <dbReference type="ARBA" id="ARBA00023125"/>
    </source>
</evidence>
<dbReference type="Pfam" id="PF13921">
    <property type="entry name" value="Myb_DNA-bind_6"/>
    <property type="match status" value="1"/>
</dbReference>
<sequence>MDDAVLRALAANEAYVDALRRMVLSLEEEEARIQDCMHMLRRKRHRSQTNLIATHVRDFKRQVLGCETISPAACDDVSRKMKRVRASVDFKRGYFQTPCLTQVGGKLVDGVATPDEYIQARAVRELRAAVLPLQLPPPIVLTWTLNEQAFLTKDFAAWRNHHREPTNEEWDKICASAVATIGEKKRRWVRLKCIHHAWSPAEDAQLRELANKRGLPLDWNGIAQTLSSNTMVRFPVECMLRYQRECNPLCVGIEWDFRRWNAATHLTLHKLVDEHGEDWAAISERIAYRSANELKRKWQQLQTTATEPSGVDWMSCATYRLLVLAAYCYSHQWIDVRWSDAMRHVSHPPSRLQQIVQMFQASLSPHGNLGPVDLS</sequence>
<accession>A0A3R6WTH9</accession>
<feature type="domain" description="Myb-like" evidence="5">
    <location>
        <begin position="259"/>
        <end position="302"/>
    </location>
</feature>
<dbReference type="Pfam" id="PF00249">
    <property type="entry name" value="Myb_DNA-binding"/>
    <property type="match status" value="1"/>
</dbReference>
<dbReference type="CDD" id="cd00167">
    <property type="entry name" value="SANT"/>
    <property type="match status" value="1"/>
</dbReference>
<dbReference type="InterPro" id="IPR009057">
    <property type="entry name" value="Homeodomain-like_sf"/>
</dbReference>
<evidence type="ECO:0000259" key="5">
    <source>
        <dbReference type="PROSITE" id="PS50090"/>
    </source>
</evidence>
<keyword evidence="3" id="KW-0804">Transcription</keyword>
<proteinExistence type="predicted"/>
<dbReference type="GO" id="GO:0042796">
    <property type="term" value="P:snRNA transcription by RNA polymerase III"/>
    <property type="evidence" value="ECO:0007669"/>
    <property type="project" value="TreeGrafter"/>
</dbReference>